<protein>
    <submittedName>
        <fullName evidence="2">Uncharacterized protein</fullName>
    </submittedName>
</protein>
<gene>
    <name evidence="2" type="ORF">AB6A40_010432</name>
</gene>
<feature type="region of interest" description="Disordered" evidence="1">
    <location>
        <begin position="1"/>
        <end position="20"/>
    </location>
</feature>
<dbReference type="EMBL" id="JBGFUD010013483">
    <property type="protein sequence ID" value="MFH4983723.1"/>
    <property type="molecule type" value="Genomic_DNA"/>
</dbReference>
<sequence length="113" mass="12439">MKYLHMPLSDKESSTVNSLDNGQDTRILSLNITAINTNERIVSRTAISARNGLCCSHTYDFKAVMLHINAQNSKRYAPKRGSEENRIALAPISSQNSTAISSEKTALSKGVER</sequence>
<evidence type="ECO:0000313" key="3">
    <source>
        <dbReference type="Proteomes" id="UP001608902"/>
    </source>
</evidence>
<reference evidence="2 3" key="1">
    <citation type="submission" date="2024-08" db="EMBL/GenBank/DDBJ databases">
        <title>Gnathostoma spinigerum genome.</title>
        <authorList>
            <person name="Gonzalez-Bertolin B."/>
            <person name="Monzon S."/>
            <person name="Zaballos A."/>
            <person name="Jimenez P."/>
            <person name="Dekumyoy P."/>
            <person name="Varona S."/>
            <person name="Cuesta I."/>
            <person name="Sumanam S."/>
            <person name="Adisakwattana P."/>
            <person name="Gasser R.B."/>
            <person name="Hernandez-Gonzalez A."/>
            <person name="Young N.D."/>
            <person name="Perteguer M.J."/>
        </authorList>
    </citation>
    <scope>NUCLEOTIDE SEQUENCE [LARGE SCALE GENOMIC DNA]</scope>
    <source>
        <strain evidence="2">AL3</strain>
        <tissue evidence="2">Liver</tissue>
    </source>
</reference>
<feature type="region of interest" description="Disordered" evidence="1">
    <location>
        <begin position="89"/>
        <end position="113"/>
    </location>
</feature>
<accession>A0ABD6EUU5</accession>
<feature type="compositionally biased region" description="Polar residues" evidence="1">
    <location>
        <begin position="92"/>
        <end position="105"/>
    </location>
</feature>
<evidence type="ECO:0000313" key="2">
    <source>
        <dbReference type="EMBL" id="MFH4983723.1"/>
    </source>
</evidence>
<proteinExistence type="predicted"/>
<dbReference type="AlphaFoldDB" id="A0ABD6EUU5"/>
<comment type="caution">
    <text evidence="2">The sequence shown here is derived from an EMBL/GenBank/DDBJ whole genome shotgun (WGS) entry which is preliminary data.</text>
</comment>
<evidence type="ECO:0000256" key="1">
    <source>
        <dbReference type="SAM" id="MobiDB-lite"/>
    </source>
</evidence>
<name>A0ABD6EUU5_9BILA</name>
<dbReference type="Proteomes" id="UP001608902">
    <property type="component" value="Unassembled WGS sequence"/>
</dbReference>
<keyword evidence="3" id="KW-1185">Reference proteome</keyword>
<organism evidence="2 3">
    <name type="scientific">Gnathostoma spinigerum</name>
    <dbReference type="NCBI Taxonomy" id="75299"/>
    <lineage>
        <taxon>Eukaryota</taxon>
        <taxon>Metazoa</taxon>
        <taxon>Ecdysozoa</taxon>
        <taxon>Nematoda</taxon>
        <taxon>Chromadorea</taxon>
        <taxon>Rhabditida</taxon>
        <taxon>Spirurina</taxon>
        <taxon>Gnathostomatomorpha</taxon>
        <taxon>Gnathostomatoidea</taxon>
        <taxon>Gnathostomatidae</taxon>
        <taxon>Gnathostoma</taxon>
    </lineage>
</organism>